<organism evidence="2 3">
    <name type="scientific">Austropuccinia psidii MF-1</name>
    <dbReference type="NCBI Taxonomy" id="1389203"/>
    <lineage>
        <taxon>Eukaryota</taxon>
        <taxon>Fungi</taxon>
        <taxon>Dikarya</taxon>
        <taxon>Basidiomycota</taxon>
        <taxon>Pucciniomycotina</taxon>
        <taxon>Pucciniomycetes</taxon>
        <taxon>Pucciniales</taxon>
        <taxon>Sphaerophragmiaceae</taxon>
        <taxon>Austropuccinia</taxon>
    </lineage>
</organism>
<name>A0A9Q3FT13_9BASI</name>
<sequence>MLWPLACSQNIPWAGGLFCQSCVHVCGKDPDANFGGFIPASNAIGVNIYVDHGSKPAPPLMMPHIPPWKPSTHQSDKNFRQNQDHVWWHATEHISPAHTQTSPQ</sequence>
<dbReference type="EMBL" id="AVOT02050626">
    <property type="protein sequence ID" value="MBW0545673.1"/>
    <property type="molecule type" value="Genomic_DNA"/>
</dbReference>
<gene>
    <name evidence="2" type="ORF">O181_085388</name>
</gene>
<feature type="region of interest" description="Disordered" evidence="1">
    <location>
        <begin position="60"/>
        <end position="79"/>
    </location>
</feature>
<reference evidence="2" key="1">
    <citation type="submission" date="2021-03" db="EMBL/GenBank/DDBJ databases">
        <title>Draft genome sequence of rust myrtle Austropuccinia psidii MF-1, a brazilian biotype.</title>
        <authorList>
            <person name="Quecine M.C."/>
            <person name="Pachon D.M.R."/>
            <person name="Bonatelli M.L."/>
            <person name="Correr F.H."/>
            <person name="Franceschini L.M."/>
            <person name="Leite T.F."/>
            <person name="Margarido G.R.A."/>
            <person name="Almeida C.A."/>
            <person name="Ferrarezi J.A."/>
            <person name="Labate C.A."/>
        </authorList>
    </citation>
    <scope>NUCLEOTIDE SEQUENCE</scope>
    <source>
        <strain evidence="2">MF-1</strain>
    </source>
</reference>
<comment type="caution">
    <text evidence="2">The sequence shown here is derived from an EMBL/GenBank/DDBJ whole genome shotgun (WGS) entry which is preliminary data.</text>
</comment>
<keyword evidence="3" id="KW-1185">Reference proteome</keyword>
<dbReference type="Proteomes" id="UP000765509">
    <property type="component" value="Unassembled WGS sequence"/>
</dbReference>
<evidence type="ECO:0000313" key="3">
    <source>
        <dbReference type="Proteomes" id="UP000765509"/>
    </source>
</evidence>
<dbReference type="AlphaFoldDB" id="A0A9Q3FT13"/>
<protein>
    <submittedName>
        <fullName evidence="2">Uncharacterized protein</fullName>
    </submittedName>
</protein>
<feature type="compositionally biased region" description="Pro residues" evidence="1">
    <location>
        <begin position="60"/>
        <end position="69"/>
    </location>
</feature>
<evidence type="ECO:0000313" key="2">
    <source>
        <dbReference type="EMBL" id="MBW0545673.1"/>
    </source>
</evidence>
<evidence type="ECO:0000256" key="1">
    <source>
        <dbReference type="SAM" id="MobiDB-lite"/>
    </source>
</evidence>
<proteinExistence type="predicted"/>
<accession>A0A9Q3FT13</accession>